<feature type="transmembrane region" description="Helical" evidence="13">
    <location>
        <begin position="89"/>
        <end position="116"/>
    </location>
</feature>
<keyword evidence="6 13" id="KW-0812">Transmembrane</keyword>
<dbReference type="Gene3D" id="3.40.1690.10">
    <property type="entry name" value="secretion proteins EscU"/>
    <property type="match status" value="1"/>
</dbReference>
<accession>A0A484SBA1</accession>
<dbReference type="Gene3D" id="6.10.250.2080">
    <property type="match status" value="1"/>
</dbReference>
<feature type="compositionally biased region" description="Basic and acidic residues" evidence="12">
    <location>
        <begin position="7"/>
        <end position="24"/>
    </location>
</feature>
<proteinExistence type="inferred from homology"/>
<keyword evidence="7" id="KW-1005">Bacterial flagellum biogenesis</keyword>
<comment type="subcellular location">
    <subcellularLocation>
        <location evidence="1">Cell membrane</location>
        <topology evidence="1">Multi-pass membrane protein</topology>
    </subcellularLocation>
</comment>
<evidence type="ECO:0000256" key="7">
    <source>
        <dbReference type="ARBA" id="ARBA00022795"/>
    </source>
</evidence>
<comment type="similarity">
    <text evidence="2">Belongs to the type III secretion exporter family.</text>
</comment>
<evidence type="ECO:0000256" key="4">
    <source>
        <dbReference type="ARBA" id="ARBA00022448"/>
    </source>
</evidence>
<feature type="transmembrane region" description="Helical" evidence="13">
    <location>
        <begin position="185"/>
        <end position="214"/>
    </location>
</feature>
<dbReference type="PRINTS" id="PR00950">
    <property type="entry name" value="TYPE3IMSPROT"/>
</dbReference>
<feature type="transmembrane region" description="Helical" evidence="13">
    <location>
        <begin position="137"/>
        <end position="165"/>
    </location>
</feature>
<evidence type="ECO:0000256" key="10">
    <source>
        <dbReference type="ARBA" id="ARBA00023136"/>
    </source>
</evidence>
<evidence type="ECO:0000256" key="5">
    <source>
        <dbReference type="ARBA" id="ARBA00022475"/>
    </source>
</evidence>
<dbReference type="InterPro" id="IPR006136">
    <property type="entry name" value="FlhB"/>
</dbReference>
<feature type="transmembrane region" description="Helical" evidence="13">
    <location>
        <begin position="33"/>
        <end position="54"/>
    </location>
</feature>
<dbReference type="GO" id="GO:0005886">
    <property type="term" value="C:plasma membrane"/>
    <property type="evidence" value="ECO:0007669"/>
    <property type="project" value="UniProtKB-SubCell"/>
</dbReference>
<evidence type="ECO:0000256" key="8">
    <source>
        <dbReference type="ARBA" id="ARBA00022927"/>
    </source>
</evidence>
<dbReference type="SUPFAM" id="SSF160544">
    <property type="entry name" value="EscU C-terminal domain-like"/>
    <property type="match status" value="1"/>
</dbReference>
<keyword evidence="11" id="KW-1006">Bacterial flagellum protein export</keyword>
<evidence type="ECO:0000313" key="14">
    <source>
        <dbReference type="EMBL" id="VFR48270.1"/>
    </source>
</evidence>
<dbReference type="PANTHER" id="PTHR30531:SF12">
    <property type="entry name" value="FLAGELLAR BIOSYNTHETIC PROTEIN FLHB"/>
    <property type="match status" value="1"/>
</dbReference>
<keyword evidence="15" id="KW-0966">Cell projection</keyword>
<evidence type="ECO:0000313" key="15">
    <source>
        <dbReference type="EMBL" id="VFR59131.1"/>
    </source>
</evidence>
<dbReference type="Pfam" id="PF01312">
    <property type="entry name" value="Bac_export_2"/>
    <property type="match status" value="1"/>
</dbReference>
<keyword evidence="10 13" id="KW-0472">Membrane</keyword>
<keyword evidence="5" id="KW-1003">Cell membrane</keyword>
<evidence type="ECO:0000256" key="6">
    <source>
        <dbReference type="ARBA" id="ARBA00022692"/>
    </source>
</evidence>
<evidence type="ECO:0000256" key="9">
    <source>
        <dbReference type="ARBA" id="ARBA00022989"/>
    </source>
</evidence>
<evidence type="ECO:0000256" key="11">
    <source>
        <dbReference type="ARBA" id="ARBA00023225"/>
    </source>
</evidence>
<dbReference type="InterPro" id="IPR029025">
    <property type="entry name" value="T3SS_substrate_exporter_C"/>
</dbReference>
<keyword evidence="15" id="KW-0282">Flagellum</keyword>
<dbReference type="FunFam" id="3.40.1690.10:FF:000001">
    <property type="entry name" value="Flagellar biosynthetic protein FlhB"/>
    <property type="match status" value="1"/>
</dbReference>
<keyword evidence="8" id="KW-0653">Protein transport</keyword>
<keyword evidence="15" id="KW-0969">Cilium</keyword>
<keyword evidence="4" id="KW-0813">Transport</keyword>
<evidence type="ECO:0000256" key="3">
    <source>
        <dbReference type="ARBA" id="ARBA00021622"/>
    </source>
</evidence>
<dbReference type="GO" id="GO:0009306">
    <property type="term" value="P:protein secretion"/>
    <property type="evidence" value="ECO:0007669"/>
    <property type="project" value="InterPro"/>
</dbReference>
<name>A0A484SBA1_9ZZZZ</name>
<organism evidence="15">
    <name type="scientific">plant metagenome</name>
    <dbReference type="NCBI Taxonomy" id="1297885"/>
    <lineage>
        <taxon>unclassified sequences</taxon>
        <taxon>metagenomes</taxon>
        <taxon>organismal metagenomes</taxon>
    </lineage>
</organism>
<gene>
    <name evidence="14" type="ORF">ANT2_2028</name>
    <name evidence="15" type="ORF">ANT3_2030</name>
</gene>
<dbReference type="EMBL" id="CAADID010000007">
    <property type="protein sequence ID" value="VFR59131.1"/>
    <property type="molecule type" value="Genomic_DNA"/>
</dbReference>
<keyword evidence="9 13" id="KW-1133">Transmembrane helix</keyword>
<dbReference type="AlphaFoldDB" id="A0A484SBA1"/>
<sequence length="388" mass="42362">MADDSDLEKTEPASQRRLEKAREEGQVARSRELVTFLMLVAGVSMLWIGGGAMYNNLRGVMRTSLTFDGRVVTDPGATLATIVNSVLQALMMLVPIFGVLAVTAVLATVAMGGLLLSTKALEPKFGRMNPIKGLARIFSMNTIIELIKTVSKAALIGGIGIWVIWSSHDDMLVLMNAAPTEAMSRAIRLILISCTLIVASLLIIVVLDAPWQIFSHFKKLRMSKEDLRQEYKESEGDPHVKAQIKQLQRQMARRRMMSAVPQADVVVTNPTHYAVALQYREGGTGAPRVVAKGTGAIAARIREIATEHRVPLLEAPALARALHRHVELEQEIPAALYSAVAEVLAWVFQLRAWRSGEGKVVPVEPTGLSVPRELDPLADRATQGARVS</sequence>
<protein>
    <recommendedName>
        <fullName evidence="3">Flagellar biosynthetic protein FlhB</fullName>
    </recommendedName>
</protein>
<evidence type="ECO:0000256" key="2">
    <source>
        <dbReference type="ARBA" id="ARBA00010690"/>
    </source>
</evidence>
<dbReference type="EMBL" id="CAADIG010000025">
    <property type="protein sequence ID" value="VFR48270.1"/>
    <property type="molecule type" value="Genomic_DNA"/>
</dbReference>
<dbReference type="PANTHER" id="PTHR30531">
    <property type="entry name" value="FLAGELLAR BIOSYNTHETIC PROTEIN FLHB"/>
    <property type="match status" value="1"/>
</dbReference>
<dbReference type="NCBIfam" id="TIGR00328">
    <property type="entry name" value="flhB"/>
    <property type="match status" value="1"/>
</dbReference>
<dbReference type="InterPro" id="IPR006135">
    <property type="entry name" value="T3SS_substrate_exporter"/>
</dbReference>
<evidence type="ECO:0000256" key="13">
    <source>
        <dbReference type="SAM" id="Phobius"/>
    </source>
</evidence>
<evidence type="ECO:0000256" key="12">
    <source>
        <dbReference type="SAM" id="MobiDB-lite"/>
    </source>
</evidence>
<reference evidence="15" key="1">
    <citation type="submission" date="2019-03" db="EMBL/GenBank/DDBJ databases">
        <authorList>
            <person name="Danneels B."/>
        </authorList>
    </citation>
    <scope>NUCLEOTIDE SEQUENCE</scope>
</reference>
<feature type="region of interest" description="Disordered" evidence="12">
    <location>
        <begin position="1"/>
        <end position="24"/>
    </location>
</feature>
<evidence type="ECO:0000256" key="1">
    <source>
        <dbReference type="ARBA" id="ARBA00004651"/>
    </source>
</evidence>
<dbReference type="GO" id="GO:0044780">
    <property type="term" value="P:bacterial-type flagellum assembly"/>
    <property type="evidence" value="ECO:0007669"/>
    <property type="project" value="InterPro"/>
</dbReference>